<name>A0A2W5TBF0_9BACT</name>
<organism evidence="1 2">
    <name type="scientific">Archangium gephyra</name>
    <dbReference type="NCBI Taxonomy" id="48"/>
    <lineage>
        <taxon>Bacteria</taxon>
        <taxon>Pseudomonadati</taxon>
        <taxon>Myxococcota</taxon>
        <taxon>Myxococcia</taxon>
        <taxon>Myxococcales</taxon>
        <taxon>Cystobacterineae</taxon>
        <taxon>Archangiaceae</taxon>
        <taxon>Archangium</taxon>
    </lineage>
</organism>
<comment type="caution">
    <text evidence="1">The sequence shown here is derived from an EMBL/GenBank/DDBJ whole genome shotgun (WGS) entry which is preliminary data.</text>
</comment>
<proteinExistence type="predicted"/>
<evidence type="ECO:0000313" key="2">
    <source>
        <dbReference type="Proteomes" id="UP000249061"/>
    </source>
</evidence>
<sequence length="66" mass="7239">MESGTAGALCLGRMVEQQQTRPVVSQENGVWVVRLERSGGKLQEYRCATEAQARQLAIALSTKSPY</sequence>
<protein>
    <submittedName>
        <fullName evidence="1">Uncharacterized protein</fullName>
    </submittedName>
</protein>
<accession>A0A2W5TBF0</accession>
<reference evidence="1 2" key="1">
    <citation type="submission" date="2017-08" db="EMBL/GenBank/DDBJ databases">
        <title>Infants hospitalized years apart are colonized by the same room-sourced microbial strains.</title>
        <authorList>
            <person name="Brooks B."/>
            <person name="Olm M.R."/>
            <person name="Firek B.A."/>
            <person name="Baker R."/>
            <person name="Thomas B.C."/>
            <person name="Morowitz M.J."/>
            <person name="Banfield J.F."/>
        </authorList>
    </citation>
    <scope>NUCLEOTIDE SEQUENCE [LARGE SCALE GENOMIC DNA]</scope>
    <source>
        <strain evidence="1">S2_003_000_R2_14</strain>
    </source>
</reference>
<gene>
    <name evidence="1" type="ORF">DI536_14700</name>
</gene>
<dbReference type="Proteomes" id="UP000249061">
    <property type="component" value="Unassembled WGS sequence"/>
</dbReference>
<dbReference type="AlphaFoldDB" id="A0A2W5TBF0"/>
<evidence type="ECO:0000313" key="1">
    <source>
        <dbReference type="EMBL" id="PZR12810.1"/>
    </source>
</evidence>
<dbReference type="EMBL" id="QFQP01000011">
    <property type="protein sequence ID" value="PZR12810.1"/>
    <property type="molecule type" value="Genomic_DNA"/>
</dbReference>